<keyword evidence="1" id="KW-0732">Signal</keyword>
<evidence type="ECO:0000256" key="1">
    <source>
        <dbReference type="SAM" id="SignalP"/>
    </source>
</evidence>
<evidence type="ECO:0008006" key="4">
    <source>
        <dbReference type="Google" id="ProtNLM"/>
    </source>
</evidence>
<protein>
    <recommendedName>
        <fullName evidence="4">Secreted protein</fullName>
    </recommendedName>
</protein>
<organism evidence="2 3">
    <name type="scientific">Podospora appendiculata</name>
    <dbReference type="NCBI Taxonomy" id="314037"/>
    <lineage>
        <taxon>Eukaryota</taxon>
        <taxon>Fungi</taxon>
        <taxon>Dikarya</taxon>
        <taxon>Ascomycota</taxon>
        <taxon>Pezizomycotina</taxon>
        <taxon>Sordariomycetes</taxon>
        <taxon>Sordariomycetidae</taxon>
        <taxon>Sordariales</taxon>
        <taxon>Podosporaceae</taxon>
        <taxon>Podospora</taxon>
    </lineage>
</organism>
<feature type="signal peptide" evidence="1">
    <location>
        <begin position="1"/>
        <end position="19"/>
    </location>
</feature>
<accession>A0AAE0WYG3</accession>
<dbReference type="Proteomes" id="UP001270362">
    <property type="component" value="Unassembled WGS sequence"/>
</dbReference>
<evidence type="ECO:0000313" key="3">
    <source>
        <dbReference type="Proteomes" id="UP001270362"/>
    </source>
</evidence>
<name>A0AAE0WYG3_9PEZI</name>
<reference evidence="2" key="1">
    <citation type="journal article" date="2023" name="Mol. Phylogenet. Evol.">
        <title>Genome-scale phylogeny and comparative genomics of the fungal order Sordariales.</title>
        <authorList>
            <person name="Hensen N."/>
            <person name="Bonometti L."/>
            <person name="Westerberg I."/>
            <person name="Brannstrom I.O."/>
            <person name="Guillou S."/>
            <person name="Cros-Aarteil S."/>
            <person name="Calhoun S."/>
            <person name="Haridas S."/>
            <person name="Kuo A."/>
            <person name="Mondo S."/>
            <person name="Pangilinan J."/>
            <person name="Riley R."/>
            <person name="LaButti K."/>
            <person name="Andreopoulos B."/>
            <person name="Lipzen A."/>
            <person name="Chen C."/>
            <person name="Yan M."/>
            <person name="Daum C."/>
            <person name="Ng V."/>
            <person name="Clum A."/>
            <person name="Steindorff A."/>
            <person name="Ohm R.A."/>
            <person name="Martin F."/>
            <person name="Silar P."/>
            <person name="Natvig D.O."/>
            <person name="Lalanne C."/>
            <person name="Gautier V."/>
            <person name="Ament-Velasquez S.L."/>
            <person name="Kruys A."/>
            <person name="Hutchinson M.I."/>
            <person name="Powell A.J."/>
            <person name="Barry K."/>
            <person name="Miller A.N."/>
            <person name="Grigoriev I.V."/>
            <person name="Debuchy R."/>
            <person name="Gladieux P."/>
            <person name="Hiltunen Thoren M."/>
            <person name="Johannesson H."/>
        </authorList>
    </citation>
    <scope>NUCLEOTIDE SEQUENCE</scope>
    <source>
        <strain evidence="2">CBS 314.62</strain>
    </source>
</reference>
<gene>
    <name evidence="2" type="ORF">B0T22DRAFT_474294</name>
</gene>
<comment type="caution">
    <text evidence="2">The sequence shown here is derived from an EMBL/GenBank/DDBJ whole genome shotgun (WGS) entry which is preliminary data.</text>
</comment>
<dbReference type="EMBL" id="JAULSO010000009">
    <property type="protein sequence ID" value="KAK3680875.1"/>
    <property type="molecule type" value="Genomic_DNA"/>
</dbReference>
<feature type="chain" id="PRO_5041988928" description="Secreted protein" evidence="1">
    <location>
        <begin position="20"/>
        <end position="128"/>
    </location>
</feature>
<keyword evidence="3" id="KW-1185">Reference proteome</keyword>
<proteinExistence type="predicted"/>
<reference evidence="2" key="2">
    <citation type="submission" date="2023-06" db="EMBL/GenBank/DDBJ databases">
        <authorList>
            <consortium name="Lawrence Berkeley National Laboratory"/>
            <person name="Haridas S."/>
            <person name="Hensen N."/>
            <person name="Bonometti L."/>
            <person name="Westerberg I."/>
            <person name="Brannstrom I.O."/>
            <person name="Guillou S."/>
            <person name="Cros-Aarteil S."/>
            <person name="Calhoun S."/>
            <person name="Kuo A."/>
            <person name="Mondo S."/>
            <person name="Pangilinan J."/>
            <person name="Riley R."/>
            <person name="Labutti K."/>
            <person name="Andreopoulos B."/>
            <person name="Lipzen A."/>
            <person name="Chen C."/>
            <person name="Yanf M."/>
            <person name="Daum C."/>
            <person name="Ng V."/>
            <person name="Clum A."/>
            <person name="Steindorff A."/>
            <person name="Ohm R."/>
            <person name="Martin F."/>
            <person name="Silar P."/>
            <person name="Natvig D."/>
            <person name="Lalanne C."/>
            <person name="Gautier V."/>
            <person name="Ament-Velasquez S.L."/>
            <person name="Kruys A."/>
            <person name="Hutchinson M.I."/>
            <person name="Powell A.J."/>
            <person name="Barry K."/>
            <person name="Miller A.N."/>
            <person name="Grigoriev I.V."/>
            <person name="Debuchy R."/>
            <person name="Gladieux P."/>
            <person name="Thoren M.H."/>
            <person name="Johannesson H."/>
        </authorList>
    </citation>
    <scope>NUCLEOTIDE SEQUENCE</scope>
    <source>
        <strain evidence="2">CBS 314.62</strain>
    </source>
</reference>
<evidence type="ECO:0000313" key="2">
    <source>
        <dbReference type="EMBL" id="KAK3680875.1"/>
    </source>
</evidence>
<dbReference type="AlphaFoldDB" id="A0AAE0WYG3"/>
<sequence length="128" mass="14286">MTVTRPVPTFLIVLLTTLASHLQDKAVKELRSELRGLHSFCGRGAAGRQVSGVVGYRPRAYTSAHCTGHWMHCGFVQPAGRWASRTPAVVWCAVAWCDRWMEKKPSSSIPYLFPPYRCGIPRGDDEAR</sequence>